<evidence type="ECO:0000313" key="2">
    <source>
        <dbReference type="EMBL" id="GHD09294.1"/>
    </source>
</evidence>
<proteinExistence type="predicted"/>
<name>A0A8J3DPE5_9HYPH</name>
<dbReference type="Pfam" id="PF04367">
    <property type="entry name" value="DUF502"/>
    <property type="match status" value="1"/>
</dbReference>
<dbReference type="InterPro" id="IPR007462">
    <property type="entry name" value="COV1-like"/>
</dbReference>
<feature type="transmembrane region" description="Helical" evidence="1">
    <location>
        <begin position="58"/>
        <end position="86"/>
    </location>
</feature>
<reference evidence="2" key="1">
    <citation type="journal article" date="2014" name="Int. J. Syst. Evol. Microbiol.">
        <title>Complete genome sequence of Corynebacterium casei LMG S-19264T (=DSM 44701T), isolated from a smear-ripened cheese.</title>
        <authorList>
            <consortium name="US DOE Joint Genome Institute (JGI-PGF)"/>
            <person name="Walter F."/>
            <person name="Albersmeier A."/>
            <person name="Kalinowski J."/>
            <person name="Ruckert C."/>
        </authorList>
    </citation>
    <scope>NUCLEOTIDE SEQUENCE</scope>
    <source>
        <strain evidence="2">KCTC 42249</strain>
    </source>
</reference>
<evidence type="ECO:0000313" key="3">
    <source>
        <dbReference type="Proteomes" id="UP000630142"/>
    </source>
</evidence>
<accession>A0A8J3DPE5</accession>
<keyword evidence="1" id="KW-0812">Transmembrane</keyword>
<dbReference type="PANTHER" id="PTHR31876">
    <property type="entry name" value="COV-LIKE PROTEIN 1"/>
    <property type="match status" value="1"/>
</dbReference>
<keyword evidence="3" id="KW-1185">Reference proteome</keyword>
<dbReference type="EMBL" id="BMZQ01000001">
    <property type="protein sequence ID" value="GHD09294.1"/>
    <property type="molecule type" value="Genomic_DNA"/>
</dbReference>
<organism evidence="2 3">
    <name type="scientific">Tianweitania populi</name>
    <dbReference type="NCBI Taxonomy" id="1607949"/>
    <lineage>
        <taxon>Bacteria</taxon>
        <taxon>Pseudomonadati</taxon>
        <taxon>Pseudomonadota</taxon>
        <taxon>Alphaproteobacteria</taxon>
        <taxon>Hyphomicrobiales</taxon>
        <taxon>Phyllobacteriaceae</taxon>
        <taxon>Tianweitania</taxon>
    </lineage>
</organism>
<feature type="transmembrane region" description="Helical" evidence="1">
    <location>
        <begin position="16"/>
        <end position="38"/>
    </location>
</feature>
<keyword evidence="1" id="KW-1133">Transmembrane helix</keyword>
<dbReference type="Proteomes" id="UP000630142">
    <property type="component" value="Unassembled WGS sequence"/>
</dbReference>
<protein>
    <submittedName>
        <fullName evidence="2">Membrane protein</fullName>
    </submittedName>
</protein>
<dbReference type="AlphaFoldDB" id="A0A8J3DPE5"/>
<evidence type="ECO:0000256" key="1">
    <source>
        <dbReference type="SAM" id="Phobius"/>
    </source>
</evidence>
<keyword evidence="1" id="KW-0472">Membrane</keyword>
<reference evidence="2" key="2">
    <citation type="submission" date="2020-09" db="EMBL/GenBank/DDBJ databases">
        <authorList>
            <person name="Sun Q."/>
            <person name="Kim S."/>
        </authorList>
    </citation>
    <scope>NUCLEOTIDE SEQUENCE</scope>
    <source>
        <strain evidence="2">KCTC 42249</strain>
    </source>
</reference>
<sequence>MADPIKPRGMARIRNYFLTGVVVIAPLAITAYLTWYFIHLIDSWVKPYIPYRYNPESYLPFAIPGFGLVVALIFITLVGFLAANFIGGSILKFGERILDQIPLARNVYRGLKQIFTTVLDNRSELFKKVGLVEWPRRGTWSIVFIPKQQDSEINAALAEREGKVMAVFRPITPNITTGYIMYVREEDVVPLSMSIEEAVRFLVSAGLVTPEFHGSRADVEAKLPAGSLPGS</sequence>
<gene>
    <name evidence="2" type="ORF">GCM10016234_09910</name>
</gene>
<dbReference type="PANTHER" id="PTHR31876:SF26">
    <property type="entry name" value="PROTEIN LIKE COV 2"/>
    <property type="match status" value="1"/>
</dbReference>
<comment type="caution">
    <text evidence="2">The sequence shown here is derived from an EMBL/GenBank/DDBJ whole genome shotgun (WGS) entry which is preliminary data.</text>
</comment>
<dbReference type="RefSeq" id="WP_312794413.1">
    <property type="nucleotide sequence ID" value="NZ_JBHRUN010000002.1"/>
</dbReference>